<feature type="region of interest" description="Disordered" evidence="1">
    <location>
        <begin position="73"/>
        <end position="92"/>
    </location>
</feature>
<dbReference type="WBParaSite" id="HPLM_0001275401-mRNA-1">
    <property type="protein sequence ID" value="HPLM_0001275401-mRNA-1"/>
    <property type="gene ID" value="HPLM_0001275401"/>
</dbReference>
<feature type="compositionally biased region" description="Basic and acidic residues" evidence="1">
    <location>
        <begin position="258"/>
        <end position="267"/>
    </location>
</feature>
<dbReference type="EMBL" id="UZAF01017962">
    <property type="protein sequence ID" value="VDO46616.1"/>
    <property type="molecule type" value="Genomic_DNA"/>
</dbReference>
<feature type="compositionally biased region" description="Acidic residues" evidence="1">
    <location>
        <begin position="49"/>
        <end position="58"/>
    </location>
</feature>
<dbReference type="STRING" id="6290.A0A158QPJ4"/>
<feature type="region of interest" description="Disordered" evidence="1">
    <location>
        <begin position="245"/>
        <end position="267"/>
    </location>
</feature>
<evidence type="ECO:0000313" key="3">
    <source>
        <dbReference type="Proteomes" id="UP000268014"/>
    </source>
</evidence>
<accession>A0A158QPJ4</accession>
<dbReference type="AlphaFoldDB" id="A0A158QPJ4"/>
<proteinExistence type="predicted"/>
<gene>
    <name evidence="2" type="ORF">HPLM_LOCUS12746</name>
</gene>
<reference evidence="2 3" key="2">
    <citation type="submission" date="2018-11" db="EMBL/GenBank/DDBJ databases">
        <authorList>
            <consortium name="Pathogen Informatics"/>
        </authorList>
    </citation>
    <scope>NUCLEOTIDE SEQUENCE [LARGE SCALE GENOMIC DNA]</scope>
    <source>
        <strain evidence="2 3">MHpl1</strain>
    </source>
</reference>
<feature type="region of interest" description="Disordered" evidence="1">
    <location>
        <begin position="1"/>
        <end position="59"/>
    </location>
</feature>
<organism evidence="4">
    <name type="scientific">Haemonchus placei</name>
    <name type="common">Barber's pole worm</name>
    <dbReference type="NCBI Taxonomy" id="6290"/>
    <lineage>
        <taxon>Eukaryota</taxon>
        <taxon>Metazoa</taxon>
        <taxon>Ecdysozoa</taxon>
        <taxon>Nematoda</taxon>
        <taxon>Chromadorea</taxon>
        <taxon>Rhabditida</taxon>
        <taxon>Rhabditina</taxon>
        <taxon>Rhabditomorpha</taxon>
        <taxon>Strongyloidea</taxon>
        <taxon>Trichostrongylidae</taxon>
        <taxon>Haemonchus</taxon>
    </lineage>
</organism>
<evidence type="ECO:0000313" key="2">
    <source>
        <dbReference type="EMBL" id="VDO46616.1"/>
    </source>
</evidence>
<feature type="compositionally biased region" description="Low complexity" evidence="1">
    <location>
        <begin position="73"/>
        <end position="88"/>
    </location>
</feature>
<evidence type="ECO:0000256" key="1">
    <source>
        <dbReference type="SAM" id="MobiDB-lite"/>
    </source>
</evidence>
<protein>
    <submittedName>
        <fullName evidence="4">PEHE domain-containing protein</fullName>
    </submittedName>
</protein>
<feature type="compositionally biased region" description="Basic and acidic residues" evidence="1">
    <location>
        <begin position="37"/>
        <end position="48"/>
    </location>
</feature>
<dbReference type="Proteomes" id="UP000268014">
    <property type="component" value="Unassembled WGS sequence"/>
</dbReference>
<name>A0A158QPJ4_HAEPC</name>
<dbReference type="OMA" id="WDSFGRE"/>
<reference evidence="4" key="1">
    <citation type="submission" date="2016-04" db="UniProtKB">
        <authorList>
            <consortium name="WormBaseParasite"/>
        </authorList>
    </citation>
    <scope>IDENTIFICATION</scope>
</reference>
<evidence type="ECO:0000313" key="4">
    <source>
        <dbReference type="WBParaSite" id="HPLM_0001275401-mRNA-1"/>
    </source>
</evidence>
<feature type="compositionally biased region" description="Basic and acidic residues" evidence="1">
    <location>
        <begin position="1"/>
        <end position="18"/>
    </location>
</feature>
<dbReference type="OrthoDB" id="5831201at2759"/>
<keyword evidence="3" id="KW-1185">Reference proteome</keyword>
<sequence length="267" mass="30010">MLRLARELKHQSISRRDDSSEEDELHVERRRSARLNPKQEQESIRDSGTESDEDELEEIAQNKLCVNNVEAFLSGSPPALSSSPPLASDIDTESWDSFGHESGILTGEGDLTSDDDGCPTPKPRRRMHGGAFSSMKYPKEQCEFPLINVCGIAEKRRYSMTEKTESEPVASRLRRNNDSPRDIIVAARRAPVRLLINKPYSSRSNACASNKTVSSASNSEVPCPAAKRNRCNSWRPYLDLEKMIRNRISNETPRSGVSKKDQHSQDH</sequence>